<dbReference type="GO" id="GO:0006397">
    <property type="term" value="P:mRNA processing"/>
    <property type="evidence" value="ECO:0007669"/>
    <property type="project" value="UniProtKB-KW"/>
</dbReference>
<organism evidence="3 4">
    <name type="scientific">Cryptococcus depauperatus CBS 7841</name>
    <dbReference type="NCBI Taxonomy" id="1295531"/>
    <lineage>
        <taxon>Eukaryota</taxon>
        <taxon>Fungi</taxon>
        <taxon>Dikarya</taxon>
        <taxon>Basidiomycota</taxon>
        <taxon>Agaricomycotina</taxon>
        <taxon>Tremellomycetes</taxon>
        <taxon>Tremellales</taxon>
        <taxon>Cryptococcaceae</taxon>
        <taxon>Cryptococcus</taxon>
    </lineage>
</organism>
<feature type="region of interest" description="Disordered" evidence="2">
    <location>
        <begin position="147"/>
        <end position="177"/>
    </location>
</feature>
<reference evidence="3" key="1">
    <citation type="submission" date="2016-06" db="EMBL/GenBank/DDBJ databases">
        <authorList>
            <person name="Cuomo C."/>
            <person name="Litvintseva A."/>
            <person name="Heitman J."/>
            <person name="Chen Y."/>
            <person name="Sun S."/>
            <person name="Springer D."/>
            <person name="Dromer F."/>
            <person name="Young S."/>
            <person name="Zeng Q."/>
            <person name="Chapman S."/>
            <person name="Gujja S."/>
            <person name="Saif S."/>
            <person name="Birren B."/>
        </authorList>
    </citation>
    <scope>NUCLEOTIDE SEQUENCE</scope>
    <source>
        <strain evidence="3">CBS 7841</strain>
    </source>
</reference>
<feature type="compositionally biased region" description="Basic and acidic residues" evidence="2">
    <location>
        <begin position="151"/>
        <end position="169"/>
    </location>
</feature>
<dbReference type="PROSITE" id="PS50158">
    <property type="entry name" value="ZF_CCHC"/>
    <property type="match status" value="1"/>
</dbReference>
<dbReference type="EMBL" id="CP143785">
    <property type="protein sequence ID" value="WVN86640.1"/>
    <property type="molecule type" value="Genomic_DNA"/>
</dbReference>
<proteinExistence type="predicted"/>
<feature type="region of interest" description="Disordered" evidence="2">
    <location>
        <begin position="1"/>
        <end position="91"/>
    </location>
</feature>
<protein>
    <submittedName>
        <fullName evidence="3">Uncharacterized protein</fullName>
    </submittedName>
</protein>
<dbReference type="PANTHER" id="PTHR46242:SF1">
    <property type="entry name" value="ZINC FINGER CCHC DOMAIN-CONTAINING PROTEIN 9"/>
    <property type="match status" value="1"/>
</dbReference>
<keyword evidence="1" id="KW-0507">mRNA processing</keyword>
<dbReference type="Gene3D" id="4.10.60.10">
    <property type="entry name" value="Zinc finger, CCHC-type"/>
    <property type="match status" value="2"/>
</dbReference>
<dbReference type="SUPFAM" id="SSF57756">
    <property type="entry name" value="Retrovirus zinc finger-like domains"/>
    <property type="match status" value="2"/>
</dbReference>
<dbReference type="InterPro" id="IPR042246">
    <property type="entry name" value="ZCCHC9"/>
</dbReference>
<dbReference type="PANTHER" id="PTHR46242">
    <property type="entry name" value="ZINC FINGER CCHC DOMAIN-CONTAINING PROTEIN 9 ZCCHC9"/>
    <property type="match status" value="1"/>
</dbReference>
<name>A0A1E3IIS9_9TREE</name>
<keyword evidence="4" id="KW-1185">Reference proteome</keyword>
<feature type="compositionally biased region" description="Basic and acidic residues" evidence="2">
    <location>
        <begin position="250"/>
        <end position="261"/>
    </location>
</feature>
<dbReference type="Pfam" id="PF00098">
    <property type="entry name" value="zf-CCHC"/>
    <property type="match status" value="1"/>
</dbReference>
<evidence type="ECO:0000313" key="4">
    <source>
        <dbReference type="Proteomes" id="UP000094043"/>
    </source>
</evidence>
<evidence type="ECO:0000256" key="2">
    <source>
        <dbReference type="SAM" id="MobiDB-lite"/>
    </source>
</evidence>
<dbReference type="Proteomes" id="UP000094043">
    <property type="component" value="Chromosome 2"/>
</dbReference>
<dbReference type="KEGG" id="cdep:91086021"/>
<evidence type="ECO:0000256" key="1">
    <source>
        <dbReference type="ARBA" id="ARBA00022664"/>
    </source>
</evidence>
<dbReference type="RefSeq" id="XP_066067340.1">
    <property type="nucleotide sequence ID" value="XM_066211243.1"/>
</dbReference>
<accession>A0A1E3IIS9</accession>
<dbReference type="SMART" id="SM00343">
    <property type="entry name" value="ZnF_C2HC"/>
    <property type="match status" value="4"/>
</dbReference>
<reference evidence="3" key="2">
    <citation type="journal article" date="2022" name="Elife">
        <title>Obligate sexual reproduction of a homothallic fungus closely related to the Cryptococcus pathogenic species complex.</title>
        <authorList>
            <person name="Passer A.R."/>
            <person name="Clancey S.A."/>
            <person name="Shea T."/>
            <person name="David-Palma M."/>
            <person name="Averette A.F."/>
            <person name="Boekhout T."/>
            <person name="Porcel B.M."/>
            <person name="Nowrousian M."/>
            <person name="Cuomo C.A."/>
            <person name="Sun S."/>
            <person name="Heitman J."/>
            <person name="Coelho M.A."/>
        </authorList>
    </citation>
    <scope>NUCLEOTIDE SEQUENCE</scope>
    <source>
        <strain evidence="3">CBS 7841</strain>
    </source>
</reference>
<dbReference type="GeneID" id="91086021"/>
<dbReference type="VEuPathDB" id="FungiDB:L203_03047"/>
<gene>
    <name evidence="3" type="ORF">L203_101808</name>
</gene>
<evidence type="ECO:0000313" key="3">
    <source>
        <dbReference type="EMBL" id="WVN86640.1"/>
    </source>
</evidence>
<feature type="region of interest" description="Disordered" evidence="2">
    <location>
        <begin position="250"/>
        <end position="280"/>
    </location>
</feature>
<dbReference type="InterPro" id="IPR036875">
    <property type="entry name" value="Znf_CCHC_sf"/>
</dbReference>
<feature type="compositionally biased region" description="Basic and acidic residues" evidence="2">
    <location>
        <begin position="61"/>
        <end position="91"/>
    </location>
</feature>
<dbReference type="OrthoDB" id="3863715at2759"/>
<feature type="compositionally biased region" description="Basic residues" evidence="2">
    <location>
        <begin position="351"/>
        <end position="360"/>
    </location>
</feature>
<dbReference type="GO" id="GO:0008270">
    <property type="term" value="F:zinc ion binding"/>
    <property type="evidence" value="ECO:0007669"/>
    <property type="project" value="InterPro"/>
</dbReference>
<feature type="region of interest" description="Disordered" evidence="2">
    <location>
        <begin position="292"/>
        <end position="360"/>
    </location>
</feature>
<dbReference type="InterPro" id="IPR001878">
    <property type="entry name" value="Znf_CCHC"/>
</dbReference>
<dbReference type="GO" id="GO:0003676">
    <property type="term" value="F:nucleic acid binding"/>
    <property type="evidence" value="ECO:0007669"/>
    <property type="project" value="InterPro"/>
</dbReference>
<sequence length="360" mass="39382">MVRFTSIGMGRKKFVASAAEEARQAQESMTQSENQDAGPSTPNGVASNETKSKKKRRGRIRTRDETGKRIGIGEKKGPDDGKVMKRWGRDPDIARRSRISERHVEERRQRRFDERNASVTCFACRGVGHAARDCPNILLAASSVGAPTAEDDGRLSEGRVVKKSGDGRRKGGKKGGEVTTGKCYRCDSNEHSLHQCPNPVDLQNPTPFATCYICLGQGHLSSLCPTNTRGVYVNGGACKVCQSTAHRAKDCPEEKSQREGDVPIQRGKGEIVLGTGSGAGADEDDFMVEARHRPLPQQKSKNKRHPPARNGERPMKRVKNPGEDYAEQGEPVPATETLPLTARKREETGKSKPKAKVIAF</sequence>
<dbReference type="AlphaFoldDB" id="A0A1E3IIS9"/>
<dbReference type="GO" id="GO:0005730">
    <property type="term" value="C:nucleolus"/>
    <property type="evidence" value="ECO:0007669"/>
    <property type="project" value="TreeGrafter"/>
</dbReference>
<feature type="compositionally biased region" description="Polar residues" evidence="2">
    <location>
        <begin position="29"/>
        <end position="49"/>
    </location>
</feature>
<reference evidence="3" key="3">
    <citation type="submission" date="2024-01" db="EMBL/GenBank/DDBJ databases">
        <authorList>
            <person name="Coelho M.A."/>
            <person name="David-Palma M."/>
            <person name="Shea T."/>
            <person name="Sun S."/>
            <person name="Cuomo C.A."/>
            <person name="Heitman J."/>
        </authorList>
    </citation>
    <scope>NUCLEOTIDE SEQUENCE</scope>
    <source>
        <strain evidence="3">CBS 7841</strain>
    </source>
</reference>